<accession>H3AB51</accession>
<reference evidence="2" key="2">
    <citation type="submission" date="2025-08" db="UniProtKB">
        <authorList>
            <consortium name="Ensembl"/>
        </authorList>
    </citation>
    <scope>IDENTIFICATION</scope>
</reference>
<dbReference type="STRING" id="7897.ENSLACP00000006872"/>
<protein>
    <recommendedName>
        <fullName evidence="1">DUF4371 domain-containing protein</fullName>
    </recommendedName>
</protein>
<dbReference type="eggNOG" id="ENOG502QPQD">
    <property type="taxonomic scope" value="Eukaryota"/>
</dbReference>
<sequence>YYYYVLHRLVALTRTHAVQNLAFQGHSDRLCEPGNGNFLKFIELMGMFDGVMKEHLRRIMSNETHIHYLGKNIQNKLIDLLASKIRGKILSMVKESKYYSVILDCMPDISHMEQMAMIVRFVSTRPGKQDVNVVMEIQERFLAFVKLDDSSGEGMMEVLFQKLNKMGLPLADMRGQGYDNRANINQSINLYVRKLDSRAFFMPCNAHSLNPILSNAAGCCTEAVNFWGVIQAIFVYFLSSTYRWDILLKHIGKLGLTVKQLCETRWESRVETVRAIRYQVGELYDALLSIADDAMLTGTCGTKSRAEARSIAGKVLNFKFLCSLVVWHDILFEVNIASKTLQAVEFDLHQAIKQLDFLQNYRFDRSFVSVLAIARELA</sequence>
<dbReference type="GeneTree" id="ENSGT00940000154356"/>
<dbReference type="PANTHER" id="PTHR45749:SF35">
    <property type="entry name" value="AC-LIKE TRANSPOSASE-RELATED"/>
    <property type="match status" value="1"/>
</dbReference>
<evidence type="ECO:0000313" key="3">
    <source>
        <dbReference type="Proteomes" id="UP000008672"/>
    </source>
</evidence>
<dbReference type="Pfam" id="PF14291">
    <property type="entry name" value="DUF4371"/>
    <property type="match status" value="1"/>
</dbReference>
<reference evidence="3" key="1">
    <citation type="submission" date="2011-08" db="EMBL/GenBank/DDBJ databases">
        <title>The draft genome of Latimeria chalumnae.</title>
        <authorList>
            <person name="Di Palma F."/>
            <person name="Alfoldi J."/>
            <person name="Johnson J."/>
            <person name="Berlin A."/>
            <person name="Gnerre S."/>
            <person name="Jaffe D."/>
            <person name="MacCallum I."/>
            <person name="Young S."/>
            <person name="Walker B.J."/>
            <person name="Lander E."/>
            <person name="Lindblad-Toh K."/>
        </authorList>
    </citation>
    <scope>NUCLEOTIDE SEQUENCE [LARGE SCALE GENOMIC DNA]</scope>
    <source>
        <strain evidence="3">Wild caught</strain>
    </source>
</reference>
<dbReference type="InterPro" id="IPR012337">
    <property type="entry name" value="RNaseH-like_sf"/>
</dbReference>
<dbReference type="HOGENOM" id="CLU_006175_2_0_1"/>
<feature type="domain" description="DUF4371" evidence="1">
    <location>
        <begin position="9"/>
        <end position="188"/>
    </location>
</feature>
<dbReference type="PANTHER" id="PTHR45749">
    <property type="match status" value="1"/>
</dbReference>
<dbReference type="Proteomes" id="UP000008672">
    <property type="component" value="Unassembled WGS sequence"/>
</dbReference>
<organism evidence="2 3">
    <name type="scientific">Latimeria chalumnae</name>
    <name type="common">Coelacanth</name>
    <dbReference type="NCBI Taxonomy" id="7897"/>
    <lineage>
        <taxon>Eukaryota</taxon>
        <taxon>Metazoa</taxon>
        <taxon>Chordata</taxon>
        <taxon>Craniata</taxon>
        <taxon>Vertebrata</taxon>
        <taxon>Euteleostomi</taxon>
        <taxon>Coelacanthiformes</taxon>
        <taxon>Coelacanthidae</taxon>
        <taxon>Latimeria</taxon>
    </lineage>
</organism>
<dbReference type="InParanoid" id="H3AB51"/>
<evidence type="ECO:0000313" key="2">
    <source>
        <dbReference type="Ensembl" id="ENSLACP00000006872.1"/>
    </source>
</evidence>
<name>H3AB51_LATCH</name>
<dbReference type="Bgee" id="ENSLACG00000006100">
    <property type="expression patterns" value="Expressed in muscle tissue"/>
</dbReference>
<dbReference type="EMBL" id="AFYH01198620">
    <property type="status" value="NOT_ANNOTATED_CDS"/>
    <property type="molecule type" value="Genomic_DNA"/>
</dbReference>
<proteinExistence type="predicted"/>
<keyword evidence="3" id="KW-1185">Reference proteome</keyword>
<dbReference type="AlphaFoldDB" id="H3AB51"/>
<dbReference type="SUPFAM" id="SSF53098">
    <property type="entry name" value="Ribonuclease H-like"/>
    <property type="match status" value="1"/>
</dbReference>
<dbReference type="OMA" id="HRHENTK"/>
<evidence type="ECO:0000259" key="1">
    <source>
        <dbReference type="Pfam" id="PF14291"/>
    </source>
</evidence>
<dbReference type="Ensembl" id="ENSLACT00000006931.1">
    <property type="protein sequence ID" value="ENSLACP00000006872.1"/>
    <property type="gene ID" value="ENSLACG00000006100.1"/>
</dbReference>
<reference evidence="2" key="3">
    <citation type="submission" date="2025-09" db="UniProtKB">
        <authorList>
            <consortium name="Ensembl"/>
        </authorList>
    </citation>
    <scope>IDENTIFICATION</scope>
</reference>
<dbReference type="InterPro" id="IPR025398">
    <property type="entry name" value="DUF4371"/>
</dbReference>